<feature type="region of interest" description="Disordered" evidence="1">
    <location>
        <begin position="86"/>
        <end position="129"/>
    </location>
</feature>
<feature type="signal peptide" evidence="2">
    <location>
        <begin position="1"/>
        <end position="25"/>
    </location>
</feature>
<sequence>MSRVNKTVFISLLLLGAVCFQNVESTIDIFRIIEPTRRLYCQTNCVDLNNWNYIWNSLCLKLCPELVLFTTTSTIGQSTGTNISTSTPITMTTTSTTTGGASSLTTPSSAGTTMANMSTTMSTTSTKAA</sequence>
<protein>
    <submittedName>
        <fullName evidence="3">Uncharacterized protein</fullName>
    </submittedName>
</protein>
<reference evidence="3" key="1">
    <citation type="journal article" date="2020" name="G3 (Bethesda)">
        <title>High-Quality Assemblies for Three Invasive Social Wasps from the &lt;i&gt;Vespula&lt;/i&gt; Genus.</title>
        <authorList>
            <person name="Harrop T.W.R."/>
            <person name="Guhlin J."/>
            <person name="McLaughlin G.M."/>
            <person name="Permina E."/>
            <person name="Stockwell P."/>
            <person name="Gilligan J."/>
            <person name="Le Lec M.F."/>
            <person name="Gruber M.A.M."/>
            <person name="Quinn O."/>
            <person name="Lovegrove M."/>
            <person name="Duncan E.J."/>
            <person name="Remnant E.J."/>
            <person name="Van Eeckhoven J."/>
            <person name="Graham B."/>
            <person name="Knapp R.A."/>
            <person name="Langford K.W."/>
            <person name="Kronenberg Z."/>
            <person name="Press M.O."/>
            <person name="Eacker S.M."/>
            <person name="Wilson-Rankin E.E."/>
            <person name="Purcell J."/>
            <person name="Lester P.J."/>
            <person name="Dearden P.K."/>
        </authorList>
    </citation>
    <scope>NUCLEOTIDE SEQUENCE</scope>
    <source>
        <strain evidence="3">Volc-1</strain>
    </source>
</reference>
<keyword evidence="2" id="KW-0732">Signal</keyword>
<keyword evidence="4" id="KW-1185">Reference proteome</keyword>
<accession>A0A834KHM9</accession>
<proteinExistence type="predicted"/>
<evidence type="ECO:0000256" key="2">
    <source>
        <dbReference type="SAM" id="SignalP"/>
    </source>
</evidence>
<feature type="chain" id="PRO_5032991005" evidence="2">
    <location>
        <begin position="26"/>
        <end position="129"/>
    </location>
</feature>
<dbReference type="EMBL" id="JACSDY010000015">
    <property type="protein sequence ID" value="KAF7406793.1"/>
    <property type="molecule type" value="Genomic_DNA"/>
</dbReference>
<dbReference type="Proteomes" id="UP000600918">
    <property type="component" value="Unassembled WGS sequence"/>
</dbReference>
<comment type="caution">
    <text evidence="3">The sequence shown here is derived from an EMBL/GenBank/DDBJ whole genome shotgun (WGS) entry which is preliminary data.</text>
</comment>
<evidence type="ECO:0000256" key="1">
    <source>
        <dbReference type="SAM" id="MobiDB-lite"/>
    </source>
</evidence>
<gene>
    <name evidence="3" type="ORF">H0235_014449</name>
</gene>
<evidence type="ECO:0000313" key="4">
    <source>
        <dbReference type="Proteomes" id="UP000600918"/>
    </source>
</evidence>
<organism evidence="3 4">
    <name type="scientific">Vespula pensylvanica</name>
    <name type="common">Western yellow jacket</name>
    <name type="synonym">Wasp</name>
    <dbReference type="NCBI Taxonomy" id="30213"/>
    <lineage>
        <taxon>Eukaryota</taxon>
        <taxon>Metazoa</taxon>
        <taxon>Ecdysozoa</taxon>
        <taxon>Arthropoda</taxon>
        <taxon>Hexapoda</taxon>
        <taxon>Insecta</taxon>
        <taxon>Pterygota</taxon>
        <taxon>Neoptera</taxon>
        <taxon>Endopterygota</taxon>
        <taxon>Hymenoptera</taxon>
        <taxon>Apocrita</taxon>
        <taxon>Aculeata</taxon>
        <taxon>Vespoidea</taxon>
        <taxon>Vespidae</taxon>
        <taxon>Vespinae</taxon>
        <taxon>Vespula</taxon>
    </lineage>
</organism>
<name>A0A834KHM9_VESPE</name>
<dbReference type="AlphaFoldDB" id="A0A834KHM9"/>
<evidence type="ECO:0000313" key="3">
    <source>
        <dbReference type="EMBL" id="KAF7406793.1"/>
    </source>
</evidence>